<organism evidence="9 10">
    <name type="scientific">Phyllostomus discolor</name>
    <name type="common">pale spear-nosed bat</name>
    <dbReference type="NCBI Taxonomy" id="89673"/>
    <lineage>
        <taxon>Eukaryota</taxon>
        <taxon>Metazoa</taxon>
        <taxon>Chordata</taxon>
        <taxon>Craniata</taxon>
        <taxon>Vertebrata</taxon>
        <taxon>Euteleostomi</taxon>
        <taxon>Mammalia</taxon>
        <taxon>Eutheria</taxon>
        <taxon>Laurasiatheria</taxon>
        <taxon>Chiroptera</taxon>
        <taxon>Yangochiroptera</taxon>
        <taxon>Phyllostomidae</taxon>
        <taxon>Phyllostominae</taxon>
        <taxon>Phyllostomus</taxon>
    </lineage>
</organism>
<dbReference type="InterPro" id="IPR039915">
    <property type="entry name" value="TACC"/>
</dbReference>
<evidence type="ECO:0000256" key="3">
    <source>
        <dbReference type="ARBA" id="ARBA00022490"/>
    </source>
</evidence>
<evidence type="ECO:0000256" key="4">
    <source>
        <dbReference type="ARBA" id="ARBA00022553"/>
    </source>
</evidence>
<keyword evidence="6" id="KW-0206">Cytoskeleton</keyword>
<comment type="similarity">
    <text evidence="2">Belongs to the TACC family.</text>
</comment>
<dbReference type="AlphaFoldDB" id="A0A833ZG17"/>
<comment type="caution">
    <text evidence="9">The sequence shown here is derived from an EMBL/GenBank/DDBJ whole genome shotgun (WGS) entry which is preliminary data.</text>
</comment>
<keyword evidence="3" id="KW-0963">Cytoplasm</keyword>
<evidence type="ECO:0000256" key="2">
    <source>
        <dbReference type="ARBA" id="ARBA00009423"/>
    </source>
</evidence>
<feature type="domain" description="Transforming acidic coiled-coil-containing protein C-terminal" evidence="8">
    <location>
        <begin position="3"/>
        <end position="121"/>
    </location>
</feature>
<evidence type="ECO:0000256" key="6">
    <source>
        <dbReference type="ARBA" id="ARBA00023212"/>
    </source>
</evidence>
<dbReference type="GO" id="GO:0021987">
    <property type="term" value="P:cerebral cortex development"/>
    <property type="evidence" value="ECO:0007669"/>
    <property type="project" value="TreeGrafter"/>
</dbReference>
<dbReference type="GO" id="GO:0005737">
    <property type="term" value="C:cytoplasm"/>
    <property type="evidence" value="ECO:0007669"/>
    <property type="project" value="TreeGrafter"/>
</dbReference>
<dbReference type="EMBL" id="JABVXQ010000009">
    <property type="protein sequence ID" value="KAF6090845.1"/>
    <property type="molecule type" value="Genomic_DNA"/>
</dbReference>
<feature type="coiled-coil region" evidence="7">
    <location>
        <begin position="12"/>
        <end position="78"/>
    </location>
</feature>
<evidence type="ECO:0000256" key="5">
    <source>
        <dbReference type="ARBA" id="ARBA00023054"/>
    </source>
</evidence>
<evidence type="ECO:0000256" key="1">
    <source>
        <dbReference type="ARBA" id="ARBA00004245"/>
    </source>
</evidence>
<keyword evidence="5 7" id="KW-0175">Coiled coil</keyword>
<dbReference type="Pfam" id="PF05010">
    <property type="entry name" value="TACC_C"/>
    <property type="match status" value="1"/>
</dbReference>
<reference evidence="9 10" key="1">
    <citation type="journal article" date="2020" name="Nature">
        <title>Six reference-quality genomes reveal evolution of bat adaptations.</title>
        <authorList>
            <person name="Jebb D."/>
            <person name="Huang Z."/>
            <person name="Pippel M."/>
            <person name="Hughes G.M."/>
            <person name="Lavrichenko K."/>
            <person name="Devanna P."/>
            <person name="Winkler S."/>
            <person name="Jermiin L.S."/>
            <person name="Skirmuntt E.C."/>
            <person name="Katzourakis A."/>
            <person name="Burkitt-Gray L."/>
            <person name="Ray D.A."/>
            <person name="Sullivan K.A.M."/>
            <person name="Roscito J.G."/>
            <person name="Kirilenko B.M."/>
            <person name="Davalos L.M."/>
            <person name="Corthals A.P."/>
            <person name="Power M.L."/>
            <person name="Jones G."/>
            <person name="Ransome R.D."/>
            <person name="Dechmann D.K.N."/>
            <person name="Locatelli A.G."/>
            <person name="Puechmaille S.J."/>
            <person name="Fedrigo O."/>
            <person name="Jarvis E.D."/>
            <person name="Hiller M."/>
            <person name="Vernes S.C."/>
            <person name="Myers E.W."/>
            <person name="Teeling E.C."/>
        </authorList>
    </citation>
    <scope>NUCLEOTIDE SEQUENCE [LARGE SCALE GENOMIC DNA]</scope>
    <source>
        <strain evidence="9">Bat1K_MPI-CBG_1</strain>
    </source>
</reference>
<evidence type="ECO:0000256" key="7">
    <source>
        <dbReference type="SAM" id="Coils"/>
    </source>
</evidence>
<sequence>MQYSQRYLGAVVEVAQEENVHLRSQYKELQEKNLKIGKVMDGVESIMYQAMEEAQKQKEKAKAEIENVLKEKDQLAMDLSSMEMSFSDLFKWFEKQKEVIEGYWMNEESLKKCVEDYIVRI</sequence>
<evidence type="ECO:0000313" key="10">
    <source>
        <dbReference type="Proteomes" id="UP000664940"/>
    </source>
</evidence>
<dbReference type="PANTHER" id="PTHR13924">
    <property type="entry name" value="TRANSFORMING ACIDIC COILED-COIL CONTAINING PROTEIN 1/2"/>
    <property type="match status" value="1"/>
</dbReference>
<protein>
    <recommendedName>
        <fullName evidence="8">Transforming acidic coiled-coil-containing protein C-terminal domain-containing protein</fullName>
    </recommendedName>
</protein>
<proteinExistence type="inferred from homology"/>
<dbReference type="GO" id="GO:0007097">
    <property type="term" value="P:nuclear migration"/>
    <property type="evidence" value="ECO:0007669"/>
    <property type="project" value="TreeGrafter"/>
</dbReference>
<accession>A0A833ZG17</accession>
<dbReference type="InterPro" id="IPR007707">
    <property type="entry name" value="TACC_C"/>
</dbReference>
<gene>
    <name evidence="9" type="ORF">HJG60_012227</name>
</gene>
<name>A0A833ZG17_9CHIR</name>
<comment type="subcellular location">
    <subcellularLocation>
        <location evidence="1">Cytoplasm</location>
        <location evidence="1">Cytoskeleton</location>
    </subcellularLocation>
</comment>
<dbReference type="GO" id="GO:0005856">
    <property type="term" value="C:cytoskeleton"/>
    <property type="evidence" value="ECO:0007669"/>
    <property type="project" value="UniProtKB-SubCell"/>
</dbReference>
<dbReference type="Proteomes" id="UP000664940">
    <property type="component" value="Unassembled WGS sequence"/>
</dbReference>
<keyword evidence="4" id="KW-0597">Phosphoprotein</keyword>
<dbReference type="PANTHER" id="PTHR13924:SF4">
    <property type="entry name" value="TRANSFORMING ACIDIC COILED-COIL-CONTAINING PROTEIN 3"/>
    <property type="match status" value="1"/>
</dbReference>
<evidence type="ECO:0000259" key="8">
    <source>
        <dbReference type="Pfam" id="PF05010"/>
    </source>
</evidence>
<evidence type="ECO:0000313" key="9">
    <source>
        <dbReference type="EMBL" id="KAF6090845.1"/>
    </source>
</evidence>
<dbReference type="GO" id="GO:0007052">
    <property type="term" value="P:mitotic spindle organization"/>
    <property type="evidence" value="ECO:0007669"/>
    <property type="project" value="InterPro"/>
</dbReference>